<protein>
    <submittedName>
        <fullName evidence="3">Uncharacterized protein</fullName>
    </submittedName>
</protein>
<dbReference type="AlphaFoldDB" id="A0A166QNX6"/>
<feature type="region of interest" description="Disordered" evidence="2">
    <location>
        <begin position="117"/>
        <end position="161"/>
    </location>
</feature>
<evidence type="ECO:0000256" key="2">
    <source>
        <dbReference type="SAM" id="MobiDB-lite"/>
    </source>
</evidence>
<feature type="coiled-coil region" evidence="1">
    <location>
        <begin position="335"/>
        <end position="369"/>
    </location>
</feature>
<evidence type="ECO:0000256" key="1">
    <source>
        <dbReference type="SAM" id="Coils"/>
    </source>
</evidence>
<reference evidence="3 4" key="2">
    <citation type="journal article" date="2018" name="Nature">
        <title>Mutant phenotypes for thousands of bacterial genes of unknown function.</title>
        <authorList>
            <person name="Price M.N."/>
            <person name="Wetmore K.M."/>
            <person name="Waters R.J."/>
            <person name="Callaghan M."/>
            <person name="Ray J."/>
            <person name="Liu H."/>
            <person name="Kuehl J.V."/>
            <person name="Melnyk R.A."/>
            <person name="Lamson J.S."/>
            <person name="Suh Y."/>
            <person name="Carlson H.K."/>
            <person name="Esquivel Z."/>
            <person name="Sadeeshkumar H."/>
            <person name="Chakraborty R."/>
            <person name="Zane G.M."/>
            <person name="Rubin B.E."/>
            <person name="Wall J.D."/>
            <person name="Visel A."/>
            <person name="Bristow J."/>
            <person name="Blow M.J."/>
            <person name="Arkin A.P."/>
            <person name="Deutschbauer A.M."/>
        </authorList>
    </citation>
    <scope>NUCLEOTIDE SEQUENCE [LARGE SCALE GENOMIC DNA]</scope>
    <source>
        <strain evidence="3 4">FW300-N1B4</strain>
    </source>
</reference>
<feature type="compositionally biased region" description="Polar residues" evidence="2">
    <location>
        <begin position="118"/>
        <end position="153"/>
    </location>
</feature>
<accession>A0A166QNX6</accession>
<evidence type="ECO:0000313" key="4">
    <source>
        <dbReference type="Proteomes" id="UP000076489"/>
    </source>
</evidence>
<sequence length="490" mass="51023">MTVKESPLSGVMDAIRNGAANLRKKNDQGQAVDIDREVDFGDANLGEGAPSPEHQQNRREPRATINDGDDIVEAEYTEALPPKRLSIGERFNALGKGKKALVVVLMVAGAVAMKNQVDAPSTESNRHSSVTAQPGNETSSTQVSSAQAEQGNTHEALELPQTELGKLSTAATTTTPANAGVSSAIGFDTNEGLELGTPSSTDSAGAGQDATDSQSFSLNGPFGDGLLKTDNQQALDAQTQSAKQIQPVPNVQPILTAGQPTQQGLEHNSTSVLQQPTPTVTAQNGKAAALQATPANVNPFEKAANDSTAEHAGNDTRFGGSDSPKLDSGKPVLGKADASANVATLKAEMDAQDRKLTEVDGRLKQAEAKLAGVPLVSSAKAHSRPVTTPARHVATAHKTSAPTKVAKASPVKVLPRPKLCVAAVAEPARNCSTCVAHAFVTSRGQETMVGQGDYIEGYRVSIQGDRLDLQDDKGVVAHKFWSSPDGCKSI</sequence>
<name>A0A166QNX6_PSEFL</name>
<organism evidence="3 4">
    <name type="scientific">Pseudomonas fluorescens</name>
    <dbReference type="NCBI Taxonomy" id="294"/>
    <lineage>
        <taxon>Bacteria</taxon>
        <taxon>Pseudomonadati</taxon>
        <taxon>Pseudomonadota</taxon>
        <taxon>Gammaproteobacteria</taxon>
        <taxon>Pseudomonadales</taxon>
        <taxon>Pseudomonadaceae</taxon>
        <taxon>Pseudomonas</taxon>
    </lineage>
</organism>
<evidence type="ECO:0000313" key="3">
    <source>
        <dbReference type="EMBL" id="KZN20611.1"/>
    </source>
</evidence>
<dbReference type="Proteomes" id="UP000076489">
    <property type="component" value="Unassembled WGS sequence"/>
</dbReference>
<dbReference type="EMBL" id="LUKJ01000002">
    <property type="protein sequence ID" value="KZN20611.1"/>
    <property type="molecule type" value="Genomic_DNA"/>
</dbReference>
<feature type="region of interest" description="Disordered" evidence="2">
    <location>
        <begin position="307"/>
        <end position="329"/>
    </location>
</feature>
<dbReference type="RefSeq" id="WP_063340657.1">
    <property type="nucleotide sequence ID" value="NZ_LUKJ01000002.1"/>
</dbReference>
<keyword evidence="1" id="KW-0175">Coiled coil</keyword>
<dbReference type="OrthoDB" id="7033790at2"/>
<gene>
    <name evidence="3" type="ORF">A1D17_03470</name>
</gene>
<feature type="region of interest" description="Disordered" evidence="2">
    <location>
        <begin position="189"/>
        <end position="224"/>
    </location>
</feature>
<reference evidence="4" key="1">
    <citation type="submission" date="2016-03" db="EMBL/GenBank/DDBJ databases">
        <authorList>
            <person name="Ray J."/>
            <person name="Price M."/>
            <person name="Deutschbauer A."/>
        </authorList>
    </citation>
    <scope>NUCLEOTIDE SEQUENCE [LARGE SCALE GENOMIC DNA]</scope>
    <source>
        <strain evidence="4">FW300-N1B4</strain>
    </source>
</reference>
<feature type="region of interest" description="Disordered" evidence="2">
    <location>
        <begin position="22"/>
        <end position="69"/>
    </location>
</feature>
<comment type="caution">
    <text evidence="3">The sequence shown here is derived from an EMBL/GenBank/DDBJ whole genome shotgun (WGS) entry which is preliminary data.</text>
</comment>
<proteinExistence type="predicted"/>